<accession>A0A194XUC8</accession>
<dbReference type="InParanoid" id="A0A194XUC8"/>
<evidence type="ECO:0000313" key="4">
    <source>
        <dbReference type="Proteomes" id="UP000070700"/>
    </source>
</evidence>
<dbReference type="KEGG" id="psco:LY89DRAFT_663764"/>
<protein>
    <submittedName>
        <fullName evidence="3">Uncharacterized protein</fullName>
    </submittedName>
</protein>
<feature type="region of interest" description="Disordered" evidence="2">
    <location>
        <begin position="1"/>
        <end position="21"/>
    </location>
</feature>
<feature type="coiled-coil region" evidence="1">
    <location>
        <begin position="29"/>
        <end position="56"/>
    </location>
</feature>
<keyword evidence="4" id="KW-1185">Reference proteome</keyword>
<name>A0A194XUC8_MOLSC</name>
<dbReference type="RefSeq" id="XP_018077667.1">
    <property type="nucleotide sequence ID" value="XM_018212723.1"/>
</dbReference>
<dbReference type="Proteomes" id="UP000070700">
    <property type="component" value="Unassembled WGS sequence"/>
</dbReference>
<evidence type="ECO:0000256" key="2">
    <source>
        <dbReference type="SAM" id="MobiDB-lite"/>
    </source>
</evidence>
<dbReference type="AlphaFoldDB" id="A0A194XUC8"/>
<gene>
    <name evidence="3" type="ORF">LY89DRAFT_663764</name>
</gene>
<keyword evidence="1" id="KW-0175">Coiled coil</keyword>
<evidence type="ECO:0000313" key="3">
    <source>
        <dbReference type="EMBL" id="KUJ23312.1"/>
    </source>
</evidence>
<proteinExistence type="predicted"/>
<evidence type="ECO:0000256" key="1">
    <source>
        <dbReference type="SAM" id="Coils"/>
    </source>
</evidence>
<reference evidence="3 4" key="1">
    <citation type="submission" date="2015-10" db="EMBL/GenBank/DDBJ databases">
        <title>Full genome of DAOMC 229536 Phialocephala scopiformis, a fungal endophyte of spruce producing the potent anti-insectan compound rugulosin.</title>
        <authorList>
            <consortium name="DOE Joint Genome Institute"/>
            <person name="Walker A.K."/>
            <person name="Frasz S.L."/>
            <person name="Seifert K.A."/>
            <person name="Miller J.D."/>
            <person name="Mondo S.J."/>
            <person name="Labutti K."/>
            <person name="Lipzen A."/>
            <person name="Dockter R."/>
            <person name="Kennedy M."/>
            <person name="Grigoriev I.V."/>
            <person name="Spatafora J.W."/>
        </authorList>
    </citation>
    <scope>NUCLEOTIDE SEQUENCE [LARGE SCALE GENOMIC DNA]</scope>
    <source>
        <strain evidence="3 4">CBS 120377</strain>
    </source>
</reference>
<dbReference type="EMBL" id="KQ947405">
    <property type="protein sequence ID" value="KUJ23312.1"/>
    <property type="molecule type" value="Genomic_DNA"/>
</dbReference>
<organism evidence="3 4">
    <name type="scientific">Mollisia scopiformis</name>
    <name type="common">Conifer needle endophyte fungus</name>
    <name type="synonym">Phialocephala scopiformis</name>
    <dbReference type="NCBI Taxonomy" id="149040"/>
    <lineage>
        <taxon>Eukaryota</taxon>
        <taxon>Fungi</taxon>
        <taxon>Dikarya</taxon>
        <taxon>Ascomycota</taxon>
        <taxon>Pezizomycotina</taxon>
        <taxon>Leotiomycetes</taxon>
        <taxon>Helotiales</taxon>
        <taxon>Mollisiaceae</taxon>
        <taxon>Mollisia</taxon>
    </lineage>
</organism>
<sequence length="187" mass="22128">MNTINPIENGHFTGTPRNPEVDYLSRSPLPTLKTQYRQFKQELVRVEANERHLRRQHALDQDPYCPDLGPERTFQPLKDKVLFLRQAIELRLEQTKNGQYFWTPKEYVLRFESGDMNYAHLADPIARYRLQRAFAEVHRDRIPPSQEMIEEVARQINNASLNFPMTYRPYTQARESAGRTIYSQNAF</sequence>
<dbReference type="GeneID" id="28822449"/>